<comment type="caution">
    <text evidence="1">The sequence shown here is derived from an EMBL/GenBank/DDBJ whole genome shotgun (WGS) entry which is preliminary data.</text>
</comment>
<dbReference type="InterPro" id="IPR043519">
    <property type="entry name" value="NT_sf"/>
</dbReference>
<sequence length="141" mass="16002">MDRLRRHIAIEGPPWDIENISVLISRLIERNMMGTEEDIRFRRRALLIRECIINTTSSDCNILMCGSQSEGLYMLGSDYDFMYVINNVVALYLGQIVPPEDAHKTVLYVRESDCRPGYLAKGGLPMGDTSTPVWMANTSID</sequence>
<keyword evidence="2" id="KW-1185">Reference proteome</keyword>
<organism evidence="1 2">
    <name type="scientific">Mizuhopecten yessoensis</name>
    <name type="common">Japanese scallop</name>
    <name type="synonym">Patinopecten yessoensis</name>
    <dbReference type="NCBI Taxonomy" id="6573"/>
    <lineage>
        <taxon>Eukaryota</taxon>
        <taxon>Metazoa</taxon>
        <taxon>Spiralia</taxon>
        <taxon>Lophotrochozoa</taxon>
        <taxon>Mollusca</taxon>
        <taxon>Bivalvia</taxon>
        <taxon>Autobranchia</taxon>
        <taxon>Pteriomorphia</taxon>
        <taxon>Pectinida</taxon>
        <taxon>Pectinoidea</taxon>
        <taxon>Pectinidae</taxon>
        <taxon>Mizuhopecten</taxon>
    </lineage>
</organism>
<dbReference type="EMBL" id="NEDP02002754">
    <property type="protein sequence ID" value="OWF50167.1"/>
    <property type="molecule type" value="Genomic_DNA"/>
</dbReference>
<gene>
    <name evidence="1" type="ORF">KP79_PYT24500</name>
</gene>
<dbReference type="Proteomes" id="UP000242188">
    <property type="component" value="Unassembled WGS sequence"/>
</dbReference>
<evidence type="ECO:0000313" key="2">
    <source>
        <dbReference type="Proteomes" id="UP000242188"/>
    </source>
</evidence>
<proteinExistence type="predicted"/>
<dbReference type="OrthoDB" id="6112914at2759"/>
<reference evidence="1 2" key="1">
    <citation type="journal article" date="2017" name="Nat. Ecol. Evol.">
        <title>Scallop genome provides insights into evolution of bilaterian karyotype and development.</title>
        <authorList>
            <person name="Wang S."/>
            <person name="Zhang J."/>
            <person name="Jiao W."/>
            <person name="Li J."/>
            <person name="Xun X."/>
            <person name="Sun Y."/>
            <person name="Guo X."/>
            <person name="Huan P."/>
            <person name="Dong B."/>
            <person name="Zhang L."/>
            <person name="Hu X."/>
            <person name="Sun X."/>
            <person name="Wang J."/>
            <person name="Zhao C."/>
            <person name="Wang Y."/>
            <person name="Wang D."/>
            <person name="Huang X."/>
            <person name="Wang R."/>
            <person name="Lv J."/>
            <person name="Li Y."/>
            <person name="Zhang Z."/>
            <person name="Liu B."/>
            <person name="Lu W."/>
            <person name="Hui Y."/>
            <person name="Liang J."/>
            <person name="Zhou Z."/>
            <person name="Hou R."/>
            <person name="Li X."/>
            <person name="Liu Y."/>
            <person name="Li H."/>
            <person name="Ning X."/>
            <person name="Lin Y."/>
            <person name="Zhao L."/>
            <person name="Xing Q."/>
            <person name="Dou J."/>
            <person name="Li Y."/>
            <person name="Mao J."/>
            <person name="Guo H."/>
            <person name="Dou H."/>
            <person name="Li T."/>
            <person name="Mu C."/>
            <person name="Jiang W."/>
            <person name="Fu Q."/>
            <person name="Fu X."/>
            <person name="Miao Y."/>
            <person name="Liu J."/>
            <person name="Yu Q."/>
            <person name="Li R."/>
            <person name="Liao H."/>
            <person name="Li X."/>
            <person name="Kong Y."/>
            <person name="Jiang Z."/>
            <person name="Chourrout D."/>
            <person name="Li R."/>
            <person name="Bao Z."/>
        </authorList>
    </citation>
    <scope>NUCLEOTIDE SEQUENCE [LARGE SCALE GENOMIC DNA]</scope>
    <source>
        <strain evidence="1 2">PY_sf001</strain>
    </source>
</reference>
<dbReference type="AlphaFoldDB" id="A0A210QN51"/>
<dbReference type="SUPFAM" id="SSF81301">
    <property type="entry name" value="Nucleotidyltransferase"/>
    <property type="match status" value="1"/>
</dbReference>
<evidence type="ECO:0000313" key="1">
    <source>
        <dbReference type="EMBL" id="OWF50167.1"/>
    </source>
</evidence>
<name>A0A210QN51_MIZYE</name>
<protein>
    <submittedName>
        <fullName evidence="1">Uncharacterized protein</fullName>
    </submittedName>
</protein>
<accession>A0A210QN51</accession>